<dbReference type="KEGG" id="gfm:Enr17x_05100"/>
<proteinExistence type="predicted"/>
<name>A0A518I610_9PLAN</name>
<protein>
    <submittedName>
        <fullName evidence="1">Uncharacterized protein</fullName>
    </submittedName>
</protein>
<dbReference type="AlphaFoldDB" id="A0A518I610"/>
<dbReference type="Proteomes" id="UP000318313">
    <property type="component" value="Chromosome"/>
</dbReference>
<keyword evidence="2" id="KW-1185">Reference proteome</keyword>
<reference evidence="1 2" key="1">
    <citation type="submission" date="2019-03" db="EMBL/GenBank/DDBJ databases">
        <title>Deep-cultivation of Planctomycetes and their phenomic and genomic characterization uncovers novel biology.</title>
        <authorList>
            <person name="Wiegand S."/>
            <person name="Jogler M."/>
            <person name="Boedeker C."/>
            <person name="Pinto D."/>
            <person name="Vollmers J."/>
            <person name="Rivas-Marin E."/>
            <person name="Kohn T."/>
            <person name="Peeters S.H."/>
            <person name="Heuer A."/>
            <person name="Rast P."/>
            <person name="Oberbeckmann S."/>
            <person name="Bunk B."/>
            <person name="Jeske O."/>
            <person name="Meyerdierks A."/>
            <person name="Storesund J.E."/>
            <person name="Kallscheuer N."/>
            <person name="Luecker S."/>
            <person name="Lage O.M."/>
            <person name="Pohl T."/>
            <person name="Merkel B.J."/>
            <person name="Hornburger P."/>
            <person name="Mueller R.-W."/>
            <person name="Bruemmer F."/>
            <person name="Labrenz M."/>
            <person name="Spormann A.M."/>
            <person name="Op den Camp H."/>
            <person name="Overmann J."/>
            <person name="Amann R."/>
            <person name="Jetten M.S.M."/>
            <person name="Mascher T."/>
            <person name="Medema M.H."/>
            <person name="Devos D.P."/>
            <person name="Kaster A.-K."/>
            <person name="Ovreas L."/>
            <person name="Rohde M."/>
            <person name="Galperin M.Y."/>
            <person name="Jogler C."/>
        </authorList>
    </citation>
    <scope>NUCLEOTIDE SEQUENCE [LARGE SCALE GENOMIC DNA]</scope>
    <source>
        <strain evidence="1 2">Enr17</strain>
    </source>
</reference>
<evidence type="ECO:0000313" key="2">
    <source>
        <dbReference type="Proteomes" id="UP000318313"/>
    </source>
</evidence>
<gene>
    <name evidence="1" type="ORF">Enr17x_05100</name>
</gene>
<sequence length="102" mass="11526">MNSPNNKNGISEEVSPDDNECCQIAKTLHEMAEHLEEGGPAVVIEDVIAYAHQVLHPVLDNSVGKNIVRYRSWNEAYRQAARDRVKIEKEIEKASSEDEHEV</sequence>
<organism evidence="1 2">
    <name type="scientific">Gimesia fumaroli</name>
    <dbReference type="NCBI Taxonomy" id="2527976"/>
    <lineage>
        <taxon>Bacteria</taxon>
        <taxon>Pseudomonadati</taxon>
        <taxon>Planctomycetota</taxon>
        <taxon>Planctomycetia</taxon>
        <taxon>Planctomycetales</taxon>
        <taxon>Planctomycetaceae</taxon>
        <taxon>Gimesia</taxon>
    </lineage>
</organism>
<dbReference type="EMBL" id="CP037452">
    <property type="protein sequence ID" value="QDV48498.1"/>
    <property type="molecule type" value="Genomic_DNA"/>
</dbReference>
<evidence type="ECO:0000313" key="1">
    <source>
        <dbReference type="EMBL" id="QDV48498.1"/>
    </source>
</evidence>
<accession>A0A518I610</accession>